<evidence type="ECO:0000313" key="3">
    <source>
        <dbReference type="Proteomes" id="UP000245396"/>
    </source>
</evidence>
<dbReference type="EMBL" id="QGGG01000001">
    <property type="protein sequence ID" value="PWJ86552.1"/>
    <property type="molecule type" value="Genomic_DNA"/>
</dbReference>
<dbReference type="Proteomes" id="UP000245396">
    <property type="component" value="Unassembled WGS sequence"/>
</dbReference>
<dbReference type="STRING" id="1192868.GCA_000304395_03042"/>
<evidence type="ECO:0000259" key="1">
    <source>
        <dbReference type="SMART" id="SM00829"/>
    </source>
</evidence>
<dbReference type="GO" id="GO:0016491">
    <property type="term" value="F:oxidoreductase activity"/>
    <property type="evidence" value="ECO:0007669"/>
    <property type="project" value="InterPro"/>
</dbReference>
<feature type="domain" description="Enoyl reductase (ER)" evidence="1">
    <location>
        <begin position="13"/>
        <end position="322"/>
    </location>
</feature>
<comment type="caution">
    <text evidence="2">The sequence shown here is derived from an EMBL/GenBank/DDBJ whole genome shotgun (WGS) entry which is preliminary data.</text>
</comment>
<dbReference type="SUPFAM" id="SSF51735">
    <property type="entry name" value="NAD(P)-binding Rossmann-fold domains"/>
    <property type="match status" value="1"/>
</dbReference>
<dbReference type="RefSeq" id="WP_109611502.1">
    <property type="nucleotide sequence ID" value="NZ_QGGG01000001.1"/>
</dbReference>
<dbReference type="InterPro" id="IPR013154">
    <property type="entry name" value="ADH-like_N"/>
</dbReference>
<name>A0A316C9S2_PSESE</name>
<dbReference type="InterPro" id="IPR036291">
    <property type="entry name" value="NAD(P)-bd_dom_sf"/>
</dbReference>
<dbReference type="PANTHER" id="PTHR43677">
    <property type="entry name" value="SHORT-CHAIN DEHYDROGENASE/REDUCTASE"/>
    <property type="match status" value="1"/>
</dbReference>
<dbReference type="Pfam" id="PF00107">
    <property type="entry name" value="ADH_zinc_N"/>
    <property type="match status" value="1"/>
</dbReference>
<gene>
    <name evidence="2" type="ORF">C7441_101433</name>
</gene>
<dbReference type="Gene3D" id="3.40.50.720">
    <property type="entry name" value="NAD(P)-binding Rossmann-like Domain"/>
    <property type="match status" value="1"/>
</dbReference>
<dbReference type="InterPro" id="IPR051397">
    <property type="entry name" value="Zn-ADH-like_protein"/>
</dbReference>
<organism evidence="2 3">
    <name type="scientific">Pseudaminobacter salicylatoxidans</name>
    <dbReference type="NCBI Taxonomy" id="93369"/>
    <lineage>
        <taxon>Bacteria</taxon>
        <taxon>Pseudomonadati</taxon>
        <taxon>Pseudomonadota</taxon>
        <taxon>Alphaproteobacteria</taxon>
        <taxon>Hyphomicrobiales</taxon>
        <taxon>Phyllobacteriaceae</taxon>
        <taxon>Pseudaminobacter</taxon>
    </lineage>
</organism>
<proteinExistence type="predicted"/>
<accession>A0A316C9S2</accession>
<dbReference type="InterPro" id="IPR013149">
    <property type="entry name" value="ADH-like_C"/>
</dbReference>
<evidence type="ECO:0000313" key="2">
    <source>
        <dbReference type="EMBL" id="PWJ86552.1"/>
    </source>
</evidence>
<dbReference type="OrthoDB" id="4190732at2"/>
<reference evidence="2 3" key="1">
    <citation type="submission" date="2018-05" db="EMBL/GenBank/DDBJ databases">
        <title>Genomic Encyclopedia of Type Strains, Phase IV (KMG-IV): sequencing the most valuable type-strain genomes for metagenomic binning, comparative biology and taxonomic classification.</title>
        <authorList>
            <person name="Goeker M."/>
        </authorList>
    </citation>
    <scope>NUCLEOTIDE SEQUENCE [LARGE SCALE GENOMIC DNA]</scope>
    <source>
        <strain evidence="2 3">DSM 6986</strain>
    </source>
</reference>
<dbReference type="InterPro" id="IPR011032">
    <property type="entry name" value="GroES-like_sf"/>
</dbReference>
<protein>
    <submittedName>
        <fullName evidence="2">NADPH:quinone reductase-like Zn-dependent oxidoreductase</fullName>
    </submittedName>
</protein>
<dbReference type="Gene3D" id="3.90.180.10">
    <property type="entry name" value="Medium-chain alcohol dehydrogenases, catalytic domain"/>
    <property type="match status" value="1"/>
</dbReference>
<dbReference type="InterPro" id="IPR020843">
    <property type="entry name" value="ER"/>
</dbReference>
<dbReference type="AlphaFoldDB" id="A0A316C9S2"/>
<dbReference type="CDD" id="cd08241">
    <property type="entry name" value="QOR1"/>
    <property type="match status" value="1"/>
</dbReference>
<dbReference type="Pfam" id="PF08240">
    <property type="entry name" value="ADH_N"/>
    <property type="match status" value="1"/>
</dbReference>
<keyword evidence="3" id="KW-1185">Reference proteome</keyword>
<dbReference type="SUPFAM" id="SSF50129">
    <property type="entry name" value="GroES-like"/>
    <property type="match status" value="1"/>
</dbReference>
<dbReference type="PANTHER" id="PTHR43677:SF4">
    <property type="entry name" value="QUINONE OXIDOREDUCTASE-LIKE PROTEIN 2"/>
    <property type="match status" value="1"/>
</dbReference>
<dbReference type="SMART" id="SM00829">
    <property type="entry name" value="PKS_ER"/>
    <property type="match status" value="1"/>
</dbReference>
<sequence length="338" mass="36155">MKAVLCREFEPRGNLRLEEIATPRIGRDQVLIRVEACGLNFFDGLMVEGKYQTRPELPFTPGSEVAGIVVETGADVTNIRPGMRVLAFNGTGGYAEEAVALAERVYEIPDSMSFQEAAGFLITYATSHHALKDRAGIKPGETLLVLGAAGGVGLTAVEIGKQLGAKVIAAASTEEKLELCRAHGADETINYTTDDLRQRLKELTGGRGIDVVYDPVGGRLTEPSVRSLAVNGRLLVIGFAAGDIPSIPLNLLLLKQSSMIGVFWGSFARANPQHQAANMAELFSWFTQGQLKPHISGAYPLERFAEALDVVMERAAKGKVVLNMGGSTSSVSSKVANQ</sequence>